<dbReference type="EMBL" id="JAGGJC010000002">
    <property type="protein sequence ID" value="MDN7129753.1"/>
    <property type="molecule type" value="Genomic_DNA"/>
</dbReference>
<reference evidence="3 4" key="1">
    <citation type="submission" date="2021-03" db="EMBL/GenBank/DDBJ databases">
        <title>Pseudidiomarina terrestris, a new bacterium isolated from saline soil.</title>
        <authorList>
            <person name="Galisteo C."/>
            <person name="De La Haba R."/>
            <person name="Sanchez-Porro C."/>
            <person name="Ventosa A."/>
        </authorList>
    </citation>
    <scope>NUCLEOTIDE SEQUENCE [LARGE SCALE GENOMIC DNA]</scope>
    <source>
        <strain evidence="1 4">1APP75-32.1</strain>
        <strain evidence="3">1APR75-15</strain>
        <strain evidence="2">1ASR75-15</strain>
    </source>
</reference>
<dbReference type="EMBL" id="JAGGJB010000004">
    <property type="protein sequence ID" value="MDN7124773.1"/>
    <property type="molecule type" value="Genomic_DNA"/>
</dbReference>
<dbReference type="Proteomes" id="UP001169492">
    <property type="component" value="Unassembled WGS sequence"/>
</dbReference>
<dbReference type="Proteomes" id="UP001169491">
    <property type="component" value="Unassembled WGS sequence"/>
</dbReference>
<sequence>MKITDEQLSAFLDNELPAAEMQMIRDRVATDEAVAERLAQLAEIDQVVSSHAERLLSTPMPKSVLNLLQDNAEKPRSWLTKLTHFSWPSAAIAATVAVVVTLQLTSSRQVNQDAPWQTIATVLETQPSGSSYKRAGVEVLPRFTFVAQDGKFCRQYRVTQTTTAAEAIACRSESGEWQEVARHTALAGSSSKDFQTATAAQSLDPLLMQLMSSAPLVGKPEQRLLDADWQLPAEEQTQ</sequence>
<evidence type="ECO:0000313" key="1">
    <source>
        <dbReference type="EMBL" id="MDN7124773.1"/>
    </source>
</evidence>
<evidence type="ECO:0000313" key="4">
    <source>
        <dbReference type="Proteomes" id="UP001169492"/>
    </source>
</evidence>
<evidence type="ECO:0008006" key="5">
    <source>
        <dbReference type="Google" id="ProtNLM"/>
    </source>
</evidence>
<protein>
    <recommendedName>
        <fullName evidence="5">Anti-sigma factor</fullName>
    </recommendedName>
</protein>
<evidence type="ECO:0000313" key="3">
    <source>
        <dbReference type="Proteomes" id="UP001169491"/>
    </source>
</evidence>
<organism evidence="1 4">
    <name type="scientific">Pseudidiomarina terrestris</name>
    <dbReference type="NCBI Taxonomy" id="2820060"/>
    <lineage>
        <taxon>Bacteria</taxon>
        <taxon>Pseudomonadati</taxon>
        <taxon>Pseudomonadota</taxon>
        <taxon>Gammaproteobacteria</taxon>
        <taxon>Alteromonadales</taxon>
        <taxon>Idiomarinaceae</taxon>
        <taxon>Pseudidiomarina</taxon>
    </lineage>
</organism>
<proteinExistence type="predicted"/>
<name>A0AAW7R0Z0_9GAMM</name>
<evidence type="ECO:0000313" key="2">
    <source>
        <dbReference type="EMBL" id="MDN7129753.1"/>
    </source>
</evidence>
<dbReference type="RefSeq" id="WP_301774606.1">
    <property type="nucleotide sequence ID" value="NZ_JAGGJB010000004.1"/>
</dbReference>
<accession>A0AAW7R0Z0</accession>
<gene>
    <name evidence="1" type="ORF">J6I90_07760</name>
    <name evidence="2" type="ORF">J6I92_07695</name>
</gene>
<dbReference type="AlphaFoldDB" id="A0AAW7R0Z0"/>
<keyword evidence="3" id="KW-1185">Reference proteome</keyword>
<comment type="caution">
    <text evidence="1">The sequence shown here is derived from an EMBL/GenBank/DDBJ whole genome shotgun (WGS) entry which is preliminary data.</text>
</comment>